<evidence type="ECO:0000256" key="1">
    <source>
        <dbReference type="ARBA" id="ARBA00004141"/>
    </source>
</evidence>
<feature type="transmembrane region" description="Helical" evidence="6">
    <location>
        <begin position="306"/>
        <end position="334"/>
    </location>
</feature>
<feature type="transmembrane region" description="Helical" evidence="6">
    <location>
        <begin position="354"/>
        <end position="378"/>
    </location>
</feature>
<keyword evidence="5 6" id="KW-0472">Membrane</keyword>
<comment type="caution">
    <text evidence="7">The sequence shown here is derived from an EMBL/GenBank/DDBJ whole genome shotgun (WGS) entry which is preliminary data.</text>
</comment>
<keyword evidence="8" id="KW-1185">Reference proteome</keyword>
<protein>
    <submittedName>
        <fullName evidence="7">Uncharacterized protein</fullName>
    </submittedName>
</protein>
<evidence type="ECO:0000256" key="2">
    <source>
        <dbReference type="ARBA" id="ARBA00022448"/>
    </source>
</evidence>
<evidence type="ECO:0000256" key="3">
    <source>
        <dbReference type="ARBA" id="ARBA00022692"/>
    </source>
</evidence>
<reference evidence="7" key="1">
    <citation type="submission" date="2021-10" db="EMBL/GenBank/DDBJ databases">
        <title>De novo Genome Assembly of Clathrus columnatus (Basidiomycota, Fungi) Using Illumina and Nanopore Sequence Data.</title>
        <authorList>
            <person name="Ogiso-Tanaka E."/>
            <person name="Itagaki H."/>
            <person name="Hosoya T."/>
            <person name="Hosaka K."/>
        </authorList>
    </citation>
    <scope>NUCLEOTIDE SEQUENCE</scope>
    <source>
        <strain evidence="7">MO-923</strain>
    </source>
</reference>
<evidence type="ECO:0000313" key="7">
    <source>
        <dbReference type="EMBL" id="GJJ10312.1"/>
    </source>
</evidence>
<feature type="transmembrane region" description="Helical" evidence="6">
    <location>
        <begin position="261"/>
        <end position="280"/>
    </location>
</feature>
<gene>
    <name evidence="7" type="ORF">Clacol_004538</name>
</gene>
<dbReference type="PANTHER" id="PTHR43791:SF19">
    <property type="entry name" value="TRANSPORTER, PUTATIVE (AFU_ORTHOLOGUE AFUA_1G01812)-RELATED"/>
    <property type="match status" value="1"/>
</dbReference>
<keyword evidence="3 6" id="KW-0812">Transmembrane</keyword>
<name>A0AAV5A9D3_9AGAM</name>
<accession>A0AAV5A9D3</accession>
<feature type="transmembrane region" description="Helical" evidence="6">
    <location>
        <begin position="139"/>
        <end position="162"/>
    </location>
</feature>
<dbReference type="GO" id="GO:0016020">
    <property type="term" value="C:membrane"/>
    <property type="evidence" value="ECO:0007669"/>
    <property type="project" value="UniProtKB-SubCell"/>
</dbReference>
<dbReference type="EMBL" id="BPWL01000005">
    <property type="protein sequence ID" value="GJJ10312.1"/>
    <property type="molecule type" value="Genomic_DNA"/>
</dbReference>
<dbReference type="Proteomes" id="UP001050691">
    <property type="component" value="Unassembled WGS sequence"/>
</dbReference>
<feature type="transmembrane region" description="Helical" evidence="6">
    <location>
        <begin position="111"/>
        <end position="133"/>
    </location>
</feature>
<organism evidence="7 8">
    <name type="scientific">Clathrus columnatus</name>
    <dbReference type="NCBI Taxonomy" id="1419009"/>
    <lineage>
        <taxon>Eukaryota</taxon>
        <taxon>Fungi</taxon>
        <taxon>Dikarya</taxon>
        <taxon>Basidiomycota</taxon>
        <taxon>Agaricomycotina</taxon>
        <taxon>Agaricomycetes</taxon>
        <taxon>Phallomycetidae</taxon>
        <taxon>Phallales</taxon>
        <taxon>Clathraceae</taxon>
        <taxon>Clathrus</taxon>
    </lineage>
</organism>
<sequence length="446" mass="49364">MSAQSKEDAFPNLEQKETDISLELTLKEEKQLLRHIDLRIVPYASLFGLVKPHICRLYLLCFLDRANIGQARLAGLERDLNLHGNQESIDPLYLDGMGLVTNVQGLYTTRFLLGVFEAGLFPGINFIFTMWYTRQELNVRIAVFIMGSSLSGAFGGILAFGIRHMAGVGGKNGWAWIFILEGLFTLLCAIPALWLIPDFPDTSKILTPKERTKWLHRLAISQGVTNSPLPFSTRQVTRALCDWRTYAYIADLGFTNARANLLSAAPYALAVPFTISMSYFSDKYMIRGPIIVASILVSDASETAKFVAVFLAVIGTAPSSPTAITFIARVFFSIGNLAGIPASNVYPASDAPRYIRGHSIALSFSVLCVIVAGGLSIYNYKENARRDRVYGRPNADGSDCNILYIQDEVKLKVYGLEGKTREEIIELGDRHPAFRFCGSVAKRVVH</sequence>
<dbReference type="GO" id="GO:0022857">
    <property type="term" value="F:transmembrane transporter activity"/>
    <property type="evidence" value="ECO:0007669"/>
    <property type="project" value="InterPro"/>
</dbReference>
<dbReference type="InterPro" id="IPR036259">
    <property type="entry name" value="MFS_trans_sf"/>
</dbReference>
<dbReference type="Pfam" id="PF07690">
    <property type="entry name" value="MFS_1"/>
    <property type="match status" value="1"/>
</dbReference>
<keyword evidence="2" id="KW-0813">Transport</keyword>
<dbReference type="PANTHER" id="PTHR43791">
    <property type="entry name" value="PERMEASE-RELATED"/>
    <property type="match status" value="1"/>
</dbReference>
<dbReference type="InterPro" id="IPR011701">
    <property type="entry name" value="MFS"/>
</dbReference>
<proteinExistence type="predicted"/>
<evidence type="ECO:0000256" key="4">
    <source>
        <dbReference type="ARBA" id="ARBA00022989"/>
    </source>
</evidence>
<evidence type="ECO:0000256" key="5">
    <source>
        <dbReference type="ARBA" id="ARBA00023136"/>
    </source>
</evidence>
<keyword evidence="4 6" id="KW-1133">Transmembrane helix</keyword>
<evidence type="ECO:0000313" key="8">
    <source>
        <dbReference type="Proteomes" id="UP001050691"/>
    </source>
</evidence>
<feature type="transmembrane region" description="Helical" evidence="6">
    <location>
        <begin position="174"/>
        <end position="196"/>
    </location>
</feature>
<dbReference type="SUPFAM" id="SSF103473">
    <property type="entry name" value="MFS general substrate transporter"/>
    <property type="match status" value="1"/>
</dbReference>
<comment type="subcellular location">
    <subcellularLocation>
        <location evidence="1">Membrane</location>
        <topology evidence="1">Multi-pass membrane protein</topology>
    </subcellularLocation>
</comment>
<dbReference type="AlphaFoldDB" id="A0AAV5A9D3"/>
<evidence type="ECO:0000256" key="6">
    <source>
        <dbReference type="SAM" id="Phobius"/>
    </source>
</evidence>
<dbReference type="Gene3D" id="1.20.1250.20">
    <property type="entry name" value="MFS general substrate transporter like domains"/>
    <property type="match status" value="2"/>
</dbReference>